<evidence type="ECO:0000256" key="1">
    <source>
        <dbReference type="SAM" id="MobiDB-lite"/>
    </source>
</evidence>
<proteinExistence type="predicted"/>
<dbReference type="RefSeq" id="XP_004337963.1">
    <property type="nucleotide sequence ID" value="XM_004337915.1"/>
</dbReference>
<reference evidence="2 3" key="1">
    <citation type="journal article" date="2013" name="Genome Biol.">
        <title>Genome of Acanthamoeba castellanii highlights extensive lateral gene transfer and early evolution of tyrosine kinase signaling.</title>
        <authorList>
            <person name="Clarke M."/>
            <person name="Lohan A.J."/>
            <person name="Liu B."/>
            <person name="Lagkouvardos I."/>
            <person name="Roy S."/>
            <person name="Zafar N."/>
            <person name="Bertelli C."/>
            <person name="Schilde C."/>
            <person name="Kianianmomeni A."/>
            <person name="Burglin T.R."/>
            <person name="Frech C."/>
            <person name="Turcotte B."/>
            <person name="Kopec K.O."/>
            <person name="Synnott J.M."/>
            <person name="Choo C."/>
            <person name="Paponov I."/>
            <person name="Finkler A."/>
            <person name="Soon Heng Tan C."/>
            <person name="Hutchins A.P."/>
            <person name="Weinmeier T."/>
            <person name="Rattei T."/>
            <person name="Chu J.S."/>
            <person name="Gimenez G."/>
            <person name="Irimia M."/>
            <person name="Rigden D.J."/>
            <person name="Fitzpatrick D.A."/>
            <person name="Lorenzo-Morales J."/>
            <person name="Bateman A."/>
            <person name="Chiu C.H."/>
            <person name="Tang P."/>
            <person name="Hegemann P."/>
            <person name="Fromm H."/>
            <person name="Raoult D."/>
            <person name="Greub G."/>
            <person name="Miranda-Saavedra D."/>
            <person name="Chen N."/>
            <person name="Nash P."/>
            <person name="Ginger M.L."/>
            <person name="Horn M."/>
            <person name="Schaap P."/>
            <person name="Caler L."/>
            <person name="Loftus B."/>
        </authorList>
    </citation>
    <scope>NUCLEOTIDE SEQUENCE [LARGE SCALE GENOMIC DNA]</scope>
    <source>
        <strain evidence="2 3">Neff</strain>
    </source>
</reference>
<evidence type="ECO:0000313" key="3">
    <source>
        <dbReference type="Proteomes" id="UP000011083"/>
    </source>
</evidence>
<accession>L8GSH1</accession>
<dbReference type="GeneID" id="14916613"/>
<dbReference type="EMBL" id="KB008015">
    <property type="protein sequence ID" value="ELR15950.1"/>
    <property type="molecule type" value="Genomic_DNA"/>
</dbReference>
<evidence type="ECO:0000313" key="2">
    <source>
        <dbReference type="EMBL" id="ELR15950.1"/>
    </source>
</evidence>
<feature type="region of interest" description="Disordered" evidence="1">
    <location>
        <begin position="1"/>
        <end position="21"/>
    </location>
</feature>
<gene>
    <name evidence="2" type="ORF">ACA1_321770</name>
</gene>
<sequence>MEVAPATMHLHHHKQQLQPAPKLMRQPSLKKVEYFVEVPAMDDQEVEPAVPKGFGSLAMRRVRRRMARGLGATFNFLSQLDDQECVDESGFTYQHDERVESMVRPAEERQWMLEVAADGAASWTFSFVCDDTEEQEQEQEQFHSTAEPIDRRLLLSRKASDF</sequence>
<protein>
    <submittedName>
        <fullName evidence="2">Uncharacterized protein</fullName>
    </submittedName>
</protein>
<dbReference type="KEGG" id="acan:ACA1_321770"/>
<dbReference type="AlphaFoldDB" id="L8GSH1"/>
<dbReference type="VEuPathDB" id="AmoebaDB:ACA1_321770"/>
<organism evidence="2 3">
    <name type="scientific">Acanthamoeba castellanii (strain ATCC 30010 / Neff)</name>
    <dbReference type="NCBI Taxonomy" id="1257118"/>
    <lineage>
        <taxon>Eukaryota</taxon>
        <taxon>Amoebozoa</taxon>
        <taxon>Discosea</taxon>
        <taxon>Longamoebia</taxon>
        <taxon>Centramoebida</taxon>
        <taxon>Acanthamoebidae</taxon>
        <taxon>Acanthamoeba</taxon>
    </lineage>
</organism>
<dbReference type="Proteomes" id="UP000011083">
    <property type="component" value="Unassembled WGS sequence"/>
</dbReference>
<keyword evidence="3" id="KW-1185">Reference proteome</keyword>
<name>L8GSH1_ACACF</name>